<organism evidence="4">
    <name type="scientific">Actinoallomurus sp. ID145698</name>
    <dbReference type="NCBI Taxonomy" id="1820605"/>
    <lineage>
        <taxon>Bacteria</taxon>
        <taxon>Bacillati</taxon>
        <taxon>Actinomycetota</taxon>
        <taxon>Actinomycetes</taxon>
        <taxon>Streptosporangiales</taxon>
        <taxon>Thermomonosporaceae</taxon>
        <taxon>Actinoallomurus</taxon>
    </lineage>
</organism>
<dbReference type="InterPro" id="IPR050268">
    <property type="entry name" value="NADH-dep_flavin_reductase"/>
</dbReference>
<comment type="similarity">
    <text evidence="1">Belongs to the non-flavoprotein flavin reductase family.</text>
</comment>
<name>A0A1W5KTG6_9ACTN</name>
<dbReference type="PANTHER" id="PTHR30466">
    <property type="entry name" value="FLAVIN REDUCTASE"/>
    <property type="match status" value="1"/>
</dbReference>
<evidence type="ECO:0000313" key="4">
    <source>
        <dbReference type="EMBL" id="AMX23317.1"/>
    </source>
</evidence>
<dbReference type="SMART" id="SM00903">
    <property type="entry name" value="Flavin_Reduct"/>
    <property type="match status" value="1"/>
</dbReference>
<proteinExistence type="inferred from homology"/>
<keyword evidence="2" id="KW-0560">Oxidoreductase</keyword>
<feature type="domain" description="Flavin reductase like" evidence="3">
    <location>
        <begin position="26"/>
        <end position="169"/>
    </location>
</feature>
<accession>A0A1W5KTG6</accession>
<dbReference type="PANTHER" id="PTHR30466:SF11">
    <property type="entry name" value="FLAVIN-DEPENDENT MONOOXYGENASE, REDUCTASE SUBUNIT HSAB"/>
    <property type="match status" value="1"/>
</dbReference>
<evidence type="ECO:0000259" key="3">
    <source>
        <dbReference type="SMART" id="SM00903"/>
    </source>
</evidence>
<sequence length="172" mass="18750">MDMIASRNDSAKHSRVVDTRAFRGVCGLFVTGVTVITSQAGGEPVGVTVNSFTSVSLDPPLVLFCIHHMSRVWPVIEQTESFAVNILAEDQAEVCRAFATKTHPHFSTVKSRYGATGVPILDDALGYLECTLHRVIDGGDHLIVIGRVVDFGAQREDGPLTFFRSGHLRLEI</sequence>
<gene>
    <name evidence="4" type="primary">NAI698_09162</name>
</gene>
<dbReference type="SUPFAM" id="SSF50475">
    <property type="entry name" value="FMN-binding split barrel"/>
    <property type="match status" value="1"/>
</dbReference>
<dbReference type="Pfam" id="PF01613">
    <property type="entry name" value="Flavin_Reduct"/>
    <property type="match status" value="1"/>
</dbReference>
<evidence type="ECO:0000256" key="2">
    <source>
        <dbReference type="ARBA" id="ARBA00023002"/>
    </source>
</evidence>
<protein>
    <submittedName>
        <fullName evidence="4">Putative Oxidoreductase</fullName>
    </submittedName>
</protein>
<dbReference type="GO" id="GO:0010181">
    <property type="term" value="F:FMN binding"/>
    <property type="evidence" value="ECO:0007669"/>
    <property type="project" value="InterPro"/>
</dbReference>
<dbReference type="InterPro" id="IPR002563">
    <property type="entry name" value="Flavin_Rdtase-like_dom"/>
</dbReference>
<dbReference type="Gene3D" id="2.30.110.10">
    <property type="entry name" value="Electron Transport, Fmn-binding Protein, Chain A"/>
    <property type="match status" value="1"/>
</dbReference>
<evidence type="ECO:0000256" key="1">
    <source>
        <dbReference type="ARBA" id="ARBA00008898"/>
    </source>
</evidence>
<dbReference type="EMBL" id="KT996129">
    <property type="protein sequence ID" value="AMX23317.1"/>
    <property type="molecule type" value="Genomic_DNA"/>
</dbReference>
<dbReference type="InterPro" id="IPR012349">
    <property type="entry name" value="Split_barrel_FMN-bd"/>
</dbReference>
<dbReference type="AlphaFoldDB" id="A0A1W5KTG6"/>
<dbReference type="GO" id="GO:0042602">
    <property type="term" value="F:riboflavin reductase (NADPH) activity"/>
    <property type="evidence" value="ECO:0007669"/>
    <property type="project" value="TreeGrafter"/>
</dbReference>
<reference evidence="4" key="1">
    <citation type="submission" date="2015-11" db="EMBL/GenBank/DDBJ databases">
        <authorList>
            <person name="Zhang Y."/>
            <person name="Guo Z."/>
        </authorList>
    </citation>
    <scope>NUCLEOTIDE SEQUENCE</scope>
    <source>
        <strain evidence="4">ID145698</strain>
    </source>
</reference>